<evidence type="ECO:0000313" key="2">
    <source>
        <dbReference type="EMBL" id="SBW12474.1"/>
    </source>
</evidence>
<dbReference type="Gene3D" id="3.10.450.160">
    <property type="entry name" value="inner membrane protein cigr"/>
    <property type="match status" value="1"/>
</dbReference>
<sequence length="124" mass="13163">MLRRAATLVLALAAFAPAALGVPGFAPGDRATVAAFYENLIASGDCPPDLAASPNGCRPTTSRRMWQTGEPLNSAVTYYPLPGALLRQLPESPHDHVYVRVGRDILLITVGDHVVLDAIPDFGQ</sequence>
<keyword evidence="1" id="KW-0732">Signal</keyword>
<organism evidence="2">
    <name type="scientific">uncultured Alphaproteobacteria bacterium</name>
    <dbReference type="NCBI Taxonomy" id="91750"/>
    <lineage>
        <taxon>Bacteria</taxon>
        <taxon>Pseudomonadati</taxon>
        <taxon>Pseudomonadota</taxon>
        <taxon>Alphaproteobacteria</taxon>
        <taxon>environmental samples</taxon>
    </lineage>
</organism>
<protein>
    <submittedName>
        <fullName evidence="2">Uncharacterized protein</fullName>
    </submittedName>
</protein>
<dbReference type="AlphaFoldDB" id="A0A212KLD7"/>
<feature type="chain" id="PRO_5012668223" evidence="1">
    <location>
        <begin position="22"/>
        <end position="124"/>
    </location>
</feature>
<evidence type="ECO:0000256" key="1">
    <source>
        <dbReference type="SAM" id="SignalP"/>
    </source>
</evidence>
<accession>A0A212KLD7</accession>
<reference evidence="2" key="1">
    <citation type="submission" date="2016-04" db="EMBL/GenBank/DDBJ databases">
        <authorList>
            <person name="Evans L.H."/>
            <person name="Alamgir A."/>
            <person name="Owens N."/>
            <person name="Weber N.D."/>
            <person name="Virtaneva K."/>
            <person name="Barbian K."/>
            <person name="Babar A."/>
            <person name="Rosenke K."/>
        </authorList>
    </citation>
    <scope>NUCLEOTIDE SEQUENCE</scope>
    <source>
        <strain evidence="2">86</strain>
    </source>
</reference>
<name>A0A212KLD7_9PROT</name>
<gene>
    <name evidence="2" type="ORF">KL86APRO_30024</name>
</gene>
<proteinExistence type="predicted"/>
<feature type="signal peptide" evidence="1">
    <location>
        <begin position="1"/>
        <end position="21"/>
    </location>
</feature>
<dbReference type="EMBL" id="FLUO01000003">
    <property type="protein sequence ID" value="SBW12474.1"/>
    <property type="molecule type" value="Genomic_DNA"/>
</dbReference>